<organism evidence="3 4">
    <name type="scientific">Actinomadura violacea</name>
    <dbReference type="NCBI Taxonomy" id="2819934"/>
    <lineage>
        <taxon>Bacteria</taxon>
        <taxon>Bacillati</taxon>
        <taxon>Actinomycetota</taxon>
        <taxon>Actinomycetes</taxon>
        <taxon>Streptosporangiales</taxon>
        <taxon>Thermomonosporaceae</taxon>
        <taxon>Actinomadura</taxon>
    </lineage>
</organism>
<feature type="region of interest" description="Disordered" evidence="1">
    <location>
        <begin position="1"/>
        <end position="25"/>
    </location>
</feature>
<evidence type="ECO:0000313" key="4">
    <source>
        <dbReference type="Proteomes" id="UP000680206"/>
    </source>
</evidence>
<gene>
    <name evidence="3" type="ORF">J4709_41310</name>
</gene>
<keyword evidence="2" id="KW-0472">Membrane</keyword>
<reference evidence="3 4" key="1">
    <citation type="submission" date="2021-03" db="EMBL/GenBank/DDBJ databases">
        <title>Actinomadura violae sp. nov., isolated from lichen in Thailand.</title>
        <authorList>
            <person name="Kanchanasin P."/>
            <person name="Saeng-In P."/>
            <person name="Phongsopitanun W."/>
            <person name="Yuki M."/>
            <person name="Kudo T."/>
            <person name="Ohkuma M."/>
            <person name="Tanasupawat S."/>
        </authorList>
    </citation>
    <scope>NUCLEOTIDE SEQUENCE [LARGE SCALE GENOMIC DNA]</scope>
    <source>
        <strain evidence="3 4">LCR2-06</strain>
    </source>
</reference>
<accession>A0ABS3S5L0</accession>
<evidence type="ECO:0000313" key="3">
    <source>
        <dbReference type="EMBL" id="MBO2464028.1"/>
    </source>
</evidence>
<keyword evidence="4" id="KW-1185">Reference proteome</keyword>
<dbReference type="RefSeq" id="WP_208250230.1">
    <property type="nucleotide sequence ID" value="NZ_JAGEPF010000032.1"/>
</dbReference>
<keyword evidence="2" id="KW-1133">Transmembrane helix</keyword>
<dbReference type="Proteomes" id="UP000680206">
    <property type="component" value="Unassembled WGS sequence"/>
</dbReference>
<protein>
    <submittedName>
        <fullName evidence="3">Uncharacterized protein</fullName>
    </submittedName>
</protein>
<proteinExistence type="predicted"/>
<evidence type="ECO:0000256" key="1">
    <source>
        <dbReference type="SAM" id="MobiDB-lite"/>
    </source>
</evidence>
<evidence type="ECO:0000256" key="2">
    <source>
        <dbReference type="SAM" id="Phobius"/>
    </source>
</evidence>
<feature type="transmembrane region" description="Helical" evidence="2">
    <location>
        <begin position="31"/>
        <end position="49"/>
    </location>
</feature>
<comment type="caution">
    <text evidence="3">The sequence shown here is derived from an EMBL/GenBank/DDBJ whole genome shotgun (WGS) entry which is preliminary data.</text>
</comment>
<sequence length="81" mass="8457">MGESTRRFGARVPSVQPAPDPTPLRTRQESGFLVLMFGAMAVVAVAGIATYGSPYVVAAALAASVSCAETWSMLARRSPTL</sequence>
<name>A0ABS3S5L0_9ACTN</name>
<keyword evidence="2" id="KW-0812">Transmembrane</keyword>
<dbReference type="EMBL" id="JAGEPF010000032">
    <property type="protein sequence ID" value="MBO2464028.1"/>
    <property type="molecule type" value="Genomic_DNA"/>
</dbReference>